<accession>A0ABT4HQR2</accession>
<feature type="region of interest" description="Disordered" evidence="1">
    <location>
        <begin position="1"/>
        <end position="31"/>
    </location>
</feature>
<comment type="caution">
    <text evidence="2">The sequence shown here is derived from an EMBL/GenBank/DDBJ whole genome shotgun (WGS) entry which is preliminary data.</text>
</comment>
<dbReference type="EMBL" id="JAPQYE010000060">
    <property type="protein sequence ID" value="MCZ0732577.1"/>
    <property type="molecule type" value="Genomic_DNA"/>
</dbReference>
<feature type="non-terminal residue" evidence="2">
    <location>
        <position position="1"/>
    </location>
</feature>
<proteinExistence type="predicted"/>
<gene>
    <name evidence="2" type="ORF">OY187_31515</name>
</gene>
<name>A0ABT4HQR2_MYCIR</name>
<evidence type="ECO:0000313" key="3">
    <source>
        <dbReference type="Proteomes" id="UP001084650"/>
    </source>
</evidence>
<protein>
    <submittedName>
        <fullName evidence="2">Uncharacterized protein</fullName>
    </submittedName>
</protein>
<evidence type="ECO:0000313" key="2">
    <source>
        <dbReference type="EMBL" id="MCZ0732577.1"/>
    </source>
</evidence>
<reference evidence="2" key="1">
    <citation type="submission" date="2022-12" db="EMBL/GenBank/DDBJ databases">
        <title>Whole genome sequence of Mycolicibacterium iranicum strain SBH312.</title>
        <authorList>
            <person name="Jani J."/>
            <person name="Arifin Mustapha Z."/>
            <person name="Ahmed K."/>
            <person name="Kai Ling C."/>
        </authorList>
    </citation>
    <scope>NUCLEOTIDE SEQUENCE</scope>
    <source>
        <strain evidence="2">SBH312</strain>
    </source>
</reference>
<dbReference type="RefSeq" id="WP_268788186.1">
    <property type="nucleotide sequence ID" value="NZ_JAPQYE010000060.1"/>
</dbReference>
<organism evidence="2 3">
    <name type="scientific">Mycolicibacterium iranicum</name>
    <name type="common">Mycobacterium iranicum</name>
    <dbReference type="NCBI Taxonomy" id="912594"/>
    <lineage>
        <taxon>Bacteria</taxon>
        <taxon>Bacillati</taxon>
        <taxon>Actinomycetota</taxon>
        <taxon>Actinomycetes</taxon>
        <taxon>Mycobacteriales</taxon>
        <taxon>Mycobacteriaceae</taxon>
        <taxon>Mycolicibacterium</taxon>
    </lineage>
</organism>
<dbReference type="Proteomes" id="UP001084650">
    <property type="component" value="Unassembled WGS sequence"/>
</dbReference>
<keyword evidence="3" id="KW-1185">Reference proteome</keyword>
<evidence type="ECO:0000256" key="1">
    <source>
        <dbReference type="SAM" id="MobiDB-lite"/>
    </source>
</evidence>
<sequence length="120" mass="12783">PITGSSARCTHPTGRLAEVQSTRRARTRCVSAPSSQISSTWRSTTPGRRAQLFVVGARPGAFLRGTTTTVSWALGRSAPSTRERFASRFDPAMTIAEFTAGPAAHVDVIDLGQLLAELAE</sequence>